<proteinExistence type="predicted"/>
<name>A0A9P3BTR5_ASPVI</name>
<evidence type="ECO:0000313" key="2">
    <source>
        <dbReference type="Proteomes" id="UP000710440"/>
    </source>
</evidence>
<sequence length="104" mass="11575">MTSARLVPGLDDTPSVEIDELCHAMLTRFHAKHRIWRVLGLEACTLSRNETPYMPCGLPHGTKPQRVLAEEIIEVVNQLFCSCVGTNVFDSMLLHEPAASEAEE</sequence>
<gene>
    <name evidence="1" type="ORF">Aspvir_003793</name>
</gene>
<organism evidence="1 2">
    <name type="scientific">Aspergillus viridinutans</name>
    <dbReference type="NCBI Taxonomy" id="75553"/>
    <lineage>
        <taxon>Eukaryota</taxon>
        <taxon>Fungi</taxon>
        <taxon>Dikarya</taxon>
        <taxon>Ascomycota</taxon>
        <taxon>Pezizomycotina</taxon>
        <taxon>Eurotiomycetes</taxon>
        <taxon>Eurotiomycetidae</taxon>
        <taxon>Eurotiales</taxon>
        <taxon>Aspergillaceae</taxon>
        <taxon>Aspergillus</taxon>
        <taxon>Aspergillus subgen. Fumigati</taxon>
    </lineage>
</organism>
<dbReference type="AlphaFoldDB" id="A0A9P3BTR5"/>
<dbReference type="Proteomes" id="UP000710440">
    <property type="component" value="Unassembled WGS sequence"/>
</dbReference>
<evidence type="ECO:0000313" key="1">
    <source>
        <dbReference type="EMBL" id="GIJ99790.1"/>
    </source>
</evidence>
<dbReference type="EMBL" id="BOPL01000002">
    <property type="protein sequence ID" value="GIJ99790.1"/>
    <property type="molecule type" value="Genomic_DNA"/>
</dbReference>
<accession>A0A9P3BTR5</accession>
<dbReference type="GeneID" id="66931775"/>
<reference evidence="1 2" key="1">
    <citation type="submission" date="2021-02" db="EMBL/GenBank/DDBJ databases">
        <title>Pan-genome distribution and transcriptional activeness of fungal secondary metabolism genes in Aspergillus section Fumigati.</title>
        <authorList>
            <person name="Takahashi H."/>
            <person name="Umemura M."/>
            <person name="Ninomiya A."/>
            <person name="Kusuya Y."/>
            <person name="Urayama S."/>
            <person name="Shimizu M."/>
            <person name="Watanabe A."/>
            <person name="Kamei K."/>
            <person name="Yaguchi T."/>
            <person name="Hagiwara D."/>
        </authorList>
    </citation>
    <scope>NUCLEOTIDE SEQUENCE [LARGE SCALE GENOMIC DNA]</scope>
    <source>
        <strain evidence="1 2">IFM 47045</strain>
    </source>
</reference>
<keyword evidence="2" id="KW-1185">Reference proteome</keyword>
<protein>
    <submittedName>
        <fullName evidence="1">Uncharacterized protein</fullName>
    </submittedName>
</protein>
<dbReference type="RefSeq" id="XP_043122977.1">
    <property type="nucleotide sequence ID" value="XM_043267042.1"/>
</dbReference>
<comment type="caution">
    <text evidence="1">The sequence shown here is derived from an EMBL/GenBank/DDBJ whole genome shotgun (WGS) entry which is preliminary data.</text>
</comment>